<accession>A0ABQ7GLT0</accession>
<proteinExistence type="predicted"/>
<sequence>MYKSLASRPGLQPHAVPSATVPLSAPVCVALLGGSQTQQQHRLLLQPAQAVKAVDLDAVSSKDLLYQCSTWWEVGSLVAESQDKLTRDKSYGVRVAMRLADIIMGNVVDLDDLVSLNGISEAEKMGSAARTASKSGTVKPSSAKPLKGVERQRALKLLDSVLLMTLGNLDK</sequence>
<evidence type="ECO:0000313" key="2">
    <source>
        <dbReference type="Proteomes" id="UP000815325"/>
    </source>
</evidence>
<dbReference type="Proteomes" id="UP000815325">
    <property type="component" value="Unassembled WGS sequence"/>
</dbReference>
<protein>
    <submittedName>
        <fullName evidence="1">Uncharacterized protein</fullName>
    </submittedName>
</protein>
<comment type="caution">
    <text evidence="1">The sequence shown here is derived from an EMBL/GenBank/DDBJ whole genome shotgun (WGS) entry which is preliminary data.</text>
</comment>
<reference evidence="1" key="1">
    <citation type="submission" date="2017-08" db="EMBL/GenBank/DDBJ databases">
        <authorList>
            <person name="Polle J.E."/>
            <person name="Barry K."/>
            <person name="Cushman J."/>
            <person name="Schmutz J."/>
            <person name="Tran D."/>
            <person name="Hathwaick L.T."/>
            <person name="Yim W.C."/>
            <person name="Jenkins J."/>
            <person name="Mckie-Krisberg Z.M."/>
            <person name="Prochnik S."/>
            <person name="Lindquist E."/>
            <person name="Dockter R.B."/>
            <person name="Adam C."/>
            <person name="Molina H."/>
            <person name="Bunkerborg J."/>
            <person name="Jin E."/>
            <person name="Buchheim M."/>
            <person name="Magnuson J."/>
        </authorList>
    </citation>
    <scope>NUCLEOTIDE SEQUENCE</scope>
    <source>
        <strain evidence="1">CCAP 19/18</strain>
    </source>
</reference>
<organism evidence="1 2">
    <name type="scientific">Dunaliella salina</name>
    <name type="common">Green alga</name>
    <name type="synonym">Protococcus salinus</name>
    <dbReference type="NCBI Taxonomy" id="3046"/>
    <lineage>
        <taxon>Eukaryota</taxon>
        <taxon>Viridiplantae</taxon>
        <taxon>Chlorophyta</taxon>
        <taxon>core chlorophytes</taxon>
        <taxon>Chlorophyceae</taxon>
        <taxon>CS clade</taxon>
        <taxon>Chlamydomonadales</taxon>
        <taxon>Dunaliellaceae</taxon>
        <taxon>Dunaliella</taxon>
    </lineage>
</organism>
<dbReference type="EMBL" id="MU069699">
    <property type="protein sequence ID" value="KAF5835559.1"/>
    <property type="molecule type" value="Genomic_DNA"/>
</dbReference>
<gene>
    <name evidence="1" type="ORF">DUNSADRAFT_7212</name>
</gene>
<evidence type="ECO:0000313" key="1">
    <source>
        <dbReference type="EMBL" id="KAF5835559.1"/>
    </source>
</evidence>
<keyword evidence="2" id="KW-1185">Reference proteome</keyword>
<name>A0ABQ7GLT0_DUNSA</name>